<dbReference type="SUPFAM" id="SSF56112">
    <property type="entry name" value="Protein kinase-like (PK-like)"/>
    <property type="match status" value="1"/>
</dbReference>
<evidence type="ECO:0000259" key="1">
    <source>
        <dbReference type="Pfam" id="PF01636"/>
    </source>
</evidence>
<reference evidence="2 3" key="1">
    <citation type="journal article" date="2013" name="Int. J. Syst. Evol. Microbiol.">
        <title>Hoeflea suaedae sp. nov., an endophytic bacterium isolated from the root of the halophyte Suaeda maritima.</title>
        <authorList>
            <person name="Chung E.J."/>
            <person name="Park J.A."/>
            <person name="Pramanik P."/>
            <person name="Bibi F."/>
            <person name="Jeon C.O."/>
            <person name="Chung Y.R."/>
        </authorList>
    </citation>
    <scope>NUCLEOTIDE SEQUENCE [LARGE SCALE GENOMIC DNA]</scope>
    <source>
        <strain evidence="2 3">YC6898</strain>
    </source>
</reference>
<sequence length="333" mass="36233">MSAAIDTAAFAGWLRANDLGDLETIEAIAGGQSNPTFFLRAGGKAYVLRKKPGGPILKGAHAVDREYRVLTALSQTKVPVPEPVAFCDDTAVLGTEFYLMERLEGRVFHDASLPGLDPDERRAIYLSMAETLARLHAVRPDEVGLGDYGRPTGYFGRQYRRWLSQWQAAEGMDIPELDRLAAWLGDHLPEDDGQVAIVHGDYRIGNLIYHPTEPEVVGILDWELSTLGHPLADLGFCCMAWRTTPEEYGGIRGLGAEAEGIPSRKDFVAHYMGHAISAAPLAPVHEAFALFRFAVIFVGIAERARQGNAAGAEAERLAPLAGRFAARGLELIA</sequence>
<comment type="caution">
    <text evidence="2">The sequence shown here is derived from an EMBL/GenBank/DDBJ whole genome shotgun (WGS) entry which is preliminary data.</text>
</comment>
<dbReference type="InterPro" id="IPR002575">
    <property type="entry name" value="Aminoglycoside_PTrfase"/>
</dbReference>
<proteinExistence type="predicted"/>
<dbReference type="Gene3D" id="3.90.1200.10">
    <property type="match status" value="1"/>
</dbReference>
<dbReference type="Gene3D" id="3.30.200.20">
    <property type="entry name" value="Phosphorylase Kinase, domain 1"/>
    <property type="match status" value="1"/>
</dbReference>
<dbReference type="InterPro" id="IPR011009">
    <property type="entry name" value="Kinase-like_dom_sf"/>
</dbReference>
<dbReference type="InterPro" id="IPR052898">
    <property type="entry name" value="ACAD10-like"/>
</dbReference>
<keyword evidence="3" id="KW-1185">Reference proteome</keyword>
<dbReference type="Proteomes" id="UP000295131">
    <property type="component" value="Unassembled WGS sequence"/>
</dbReference>
<keyword evidence="2" id="KW-0808">Transferase</keyword>
<accession>A0A4R5PKD8</accession>
<dbReference type="PANTHER" id="PTHR47829">
    <property type="entry name" value="HYDROLASE, PUTATIVE (AFU_ORTHOLOGUE AFUA_1G12880)-RELATED"/>
    <property type="match status" value="1"/>
</dbReference>
<dbReference type="EMBL" id="SMSI01000002">
    <property type="protein sequence ID" value="TDH36096.1"/>
    <property type="molecule type" value="Genomic_DNA"/>
</dbReference>
<evidence type="ECO:0000313" key="3">
    <source>
        <dbReference type="Proteomes" id="UP000295131"/>
    </source>
</evidence>
<protein>
    <submittedName>
        <fullName evidence="2">Phosphotransferase family protein</fullName>
    </submittedName>
</protein>
<gene>
    <name evidence="2" type="ORF">E2A64_12430</name>
</gene>
<dbReference type="OrthoDB" id="3806873at2"/>
<dbReference type="GO" id="GO:0016740">
    <property type="term" value="F:transferase activity"/>
    <property type="evidence" value="ECO:0007669"/>
    <property type="project" value="UniProtKB-KW"/>
</dbReference>
<name>A0A4R5PKD8_9HYPH</name>
<dbReference type="RefSeq" id="WP_133284796.1">
    <property type="nucleotide sequence ID" value="NZ_SMSI01000002.1"/>
</dbReference>
<dbReference type="Pfam" id="PF01636">
    <property type="entry name" value="APH"/>
    <property type="match status" value="1"/>
</dbReference>
<dbReference type="CDD" id="cd05154">
    <property type="entry name" value="ACAD10_11_N-like"/>
    <property type="match status" value="1"/>
</dbReference>
<dbReference type="InterPro" id="IPR041726">
    <property type="entry name" value="ACAD10_11_N"/>
</dbReference>
<dbReference type="AlphaFoldDB" id="A0A4R5PKD8"/>
<feature type="domain" description="Aminoglycoside phosphotransferase" evidence="1">
    <location>
        <begin position="24"/>
        <end position="245"/>
    </location>
</feature>
<evidence type="ECO:0000313" key="2">
    <source>
        <dbReference type="EMBL" id="TDH36096.1"/>
    </source>
</evidence>
<dbReference type="PANTHER" id="PTHR47829:SF1">
    <property type="entry name" value="HAD FAMILY PHOSPHATASE"/>
    <property type="match status" value="1"/>
</dbReference>
<organism evidence="2 3">
    <name type="scientific">Pseudohoeflea suaedae</name>
    <dbReference type="NCBI Taxonomy" id="877384"/>
    <lineage>
        <taxon>Bacteria</taxon>
        <taxon>Pseudomonadati</taxon>
        <taxon>Pseudomonadota</taxon>
        <taxon>Alphaproteobacteria</taxon>
        <taxon>Hyphomicrobiales</taxon>
        <taxon>Rhizobiaceae</taxon>
        <taxon>Pseudohoeflea</taxon>
    </lineage>
</organism>